<protein>
    <submittedName>
        <fullName evidence="2">AAA family ATPase</fullName>
    </submittedName>
</protein>
<feature type="region of interest" description="Disordered" evidence="1">
    <location>
        <begin position="374"/>
        <end position="406"/>
    </location>
</feature>
<dbReference type="EMBL" id="CP088100">
    <property type="protein sequence ID" value="UFW91088.1"/>
    <property type="molecule type" value="Genomic_DNA"/>
</dbReference>
<keyword evidence="3" id="KW-1185">Reference proteome</keyword>
<feature type="compositionally biased region" description="Basic and acidic residues" evidence="1">
    <location>
        <begin position="375"/>
        <end position="390"/>
    </location>
</feature>
<dbReference type="Pfam" id="PF13481">
    <property type="entry name" value="AAA_25"/>
    <property type="match status" value="1"/>
</dbReference>
<sequence>MIINWKSQPGSKFNEAEVPPKPLKPANDNTPSPEKSAGKAASAKQQDQYPGIQSSAEFIRGFQPPDYHIDGVSQKGYLYSTTAMTGTGKTAVLLLLAALTMLGKPLGDREVEKGRVVYFAGENPDDVRMRWIAMAHHLNFNPDCVDVHFIAGTFSVAEMFERIKADVDRIGGADMIVVDTSAAYFQGDDENSNTQLGAHARNLRKLTTLLGKPSVYAACHPVKNADPSNLLPRGGGAFIAEVDGNLTLNKGETVKLHWQGKHRGPDFDPIHFELKTVTAPSLVDSKGRPVPTVMAEALTKGESVKRADKARGDDDEVLLAIERGKGASLAEMAETLCWCTPTGEPNKDRVRHAKDRLYKRKLVDVARKGWKLTKRGHEAAVEARADKHSAESAARLSAGLTRKRDG</sequence>
<dbReference type="Proteomes" id="UP001430990">
    <property type="component" value="Chromosome"/>
</dbReference>
<name>A0ABY3QZS4_9BRAD</name>
<dbReference type="SUPFAM" id="SSF52540">
    <property type="entry name" value="P-loop containing nucleoside triphosphate hydrolases"/>
    <property type="match status" value="1"/>
</dbReference>
<gene>
    <name evidence="2" type="ORF">BjapCC829_22135</name>
</gene>
<feature type="compositionally biased region" description="Polar residues" evidence="1">
    <location>
        <begin position="1"/>
        <end position="11"/>
    </location>
</feature>
<evidence type="ECO:0000313" key="2">
    <source>
        <dbReference type="EMBL" id="UFW91088.1"/>
    </source>
</evidence>
<feature type="region of interest" description="Disordered" evidence="1">
    <location>
        <begin position="1"/>
        <end position="48"/>
    </location>
</feature>
<evidence type="ECO:0000256" key="1">
    <source>
        <dbReference type="SAM" id="MobiDB-lite"/>
    </source>
</evidence>
<dbReference type="Gene3D" id="3.40.50.300">
    <property type="entry name" value="P-loop containing nucleotide triphosphate hydrolases"/>
    <property type="match status" value="1"/>
</dbReference>
<accession>A0ABY3QZS4</accession>
<organism evidence="2 3">
    <name type="scientific">Bradyrhizobium barranii</name>
    <dbReference type="NCBI Taxonomy" id="2992140"/>
    <lineage>
        <taxon>Bacteria</taxon>
        <taxon>Pseudomonadati</taxon>
        <taxon>Pseudomonadota</taxon>
        <taxon>Alphaproteobacteria</taxon>
        <taxon>Hyphomicrobiales</taxon>
        <taxon>Nitrobacteraceae</taxon>
        <taxon>Bradyrhizobium</taxon>
    </lineage>
</organism>
<dbReference type="InterPro" id="IPR027417">
    <property type="entry name" value="P-loop_NTPase"/>
</dbReference>
<reference evidence="2" key="1">
    <citation type="submission" date="2021-11" db="EMBL/GenBank/DDBJ databases">
        <title>Australian commercial rhizobial inoculants.</title>
        <authorList>
            <person name="Kohlmeier M.G."/>
            <person name="O'Hara G.W."/>
            <person name="Colombi E."/>
            <person name="Ramsay J.P."/>
            <person name="Terpolilli J."/>
        </authorList>
    </citation>
    <scope>NUCLEOTIDE SEQUENCE</scope>
    <source>
        <strain evidence="2">CC829</strain>
    </source>
</reference>
<proteinExistence type="predicted"/>
<evidence type="ECO:0000313" key="3">
    <source>
        <dbReference type="Proteomes" id="UP001430990"/>
    </source>
</evidence>
<dbReference type="RefSeq" id="WP_231145125.1">
    <property type="nucleotide sequence ID" value="NZ_CP088100.1"/>
</dbReference>